<reference evidence="2" key="1">
    <citation type="journal article" date="2022" name="Mol. Ecol. Resour.">
        <title>The genomes of chicory, endive, great burdock and yacon provide insights into Asteraceae palaeo-polyploidization history and plant inulin production.</title>
        <authorList>
            <person name="Fan W."/>
            <person name="Wang S."/>
            <person name="Wang H."/>
            <person name="Wang A."/>
            <person name="Jiang F."/>
            <person name="Liu H."/>
            <person name="Zhao H."/>
            <person name="Xu D."/>
            <person name="Zhang Y."/>
        </authorList>
    </citation>
    <scope>NUCLEOTIDE SEQUENCE [LARGE SCALE GENOMIC DNA]</scope>
    <source>
        <strain evidence="2">cv. Niubang</strain>
    </source>
</reference>
<evidence type="ECO:0000313" key="2">
    <source>
        <dbReference type="Proteomes" id="UP001055879"/>
    </source>
</evidence>
<protein>
    <submittedName>
        <fullName evidence="1">Uncharacterized protein</fullName>
    </submittedName>
</protein>
<comment type="caution">
    <text evidence="1">The sequence shown here is derived from an EMBL/GenBank/DDBJ whole genome shotgun (WGS) entry which is preliminary data.</text>
</comment>
<name>A0ACB8Y380_ARCLA</name>
<sequence>MEHTFGSDSVPSGPMDKSKVLTVKPLRCLVPIFPSQSDPSAPPQSSPFASVPPTGPFPPGTAPFFPFYASNESQRQGSGPAPGRSYPIPSPVPLNSFRTPVTASRNGEIGTSRRSTRSHTAVDEDGYSQSDGYGNSFGMDGSDDEKRPKTRRKSRSSAGIAVSNSEIDIDSYVTQLLRSFNLLEIDTFRQADSDKELVGRVLVVYNLLRRKITQLDDTKEAVAGITRRPDLRAGTICMNKGARANVKKRIGAVPGVDIGDIFFFRFELCLVGLHAPSMAGIDYMGVKFSADEEPVAVSIVSSGGYEDEGDDGDVLIYSGQGGVQRKDKPQMDQKLVRGNLALEKSLHRANEVRVVRGLRDFANPTGKVYVYDGLYKIHESWIEKGKSGCNVFKYKLVRVPGQPEAFTLWKSIQLWKDGATTRVGVILPDLTSGAENLPVCLVNDVDNEKGPAYFTYSSSLKYRKPFASTKSSINCSCSAGCQPASNCPCVQRNGGYMPYTSLGVLLSHNSLVHECGKSCLCPPNCRNRVSQAGLKIRLEVFKTRDKGWGLRSWDPIRAGAFICEYAGVVIDSSTVEENGIDPDDNYIFDATRSFDPVESMPVDEPAKFPFPLIISAKNEGNVGRFMNHSCSPNVYWQPVVRENHDESYLHVGFYAIKHIPPMQELTYNYGMVRSDKAGSQRKKCLCGTPRCKGSFY</sequence>
<organism evidence="1 2">
    <name type="scientific">Arctium lappa</name>
    <name type="common">Greater burdock</name>
    <name type="synonym">Lappa major</name>
    <dbReference type="NCBI Taxonomy" id="4217"/>
    <lineage>
        <taxon>Eukaryota</taxon>
        <taxon>Viridiplantae</taxon>
        <taxon>Streptophyta</taxon>
        <taxon>Embryophyta</taxon>
        <taxon>Tracheophyta</taxon>
        <taxon>Spermatophyta</taxon>
        <taxon>Magnoliopsida</taxon>
        <taxon>eudicotyledons</taxon>
        <taxon>Gunneridae</taxon>
        <taxon>Pentapetalae</taxon>
        <taxon>asterids</taxon>
        <taxon>campanulids</taxon>
        <taxon>Asterales</taxon>
        <taxon>Asteraceae</taxon>
        <taxon>Carduoideae</taxon>
        <taxon>Cardueae</taxon>
        <taxon>Arctiinae</taxon>
        <taxon>Arctium</taxon>
    </lineage>
</organism>
<proteinExistence type="predicted"/>
<gene>
    <name evidence="1" type="ORF">L6452_37269</name>
</gene>
<dbReference type="Proteomes" id="UP001055879">
    <property type="component" value="Linkage Group LG14"/>
</dbReference>
<accession>A0ACB8Y380</accession>
<evidence type="ECO:0000313" key="1">
    <source>
        <dbReference type="EMBL" id="KAI3677992.1"/>
    </source>
</evidence>
<keyword evidence="2" id="KW-1185">Reference proteome</keyword>
<dbReference type="EMBL" id="CM042060">
    <property type="protein sequence ID" value="KAI3677992.1"/>
    <property type="molecule type" value="Genomic_DNA"/>
</dbReference>
<reference evidence="1 2" key="2">
    <citation type="journal article" date="2022" name="Mol. Ecol. Resour.">
        <title>The genomes of chicory, endive, great burdock and yacon provide insights into Asteraceae paleo-polyploidization history and plant inulin production.</title>
        <authorList>
            <person name="Fan W."/>
            <person name="Wang S."/>
            <person name="Wang H."/>
            <person name="Wang A."/>
            <person name="Jiang F."/>
            <person name="Liu H."/>
            <person name="Zhao H."/>
            <person name="Xu D."/>
            <person name="Zhang Y."/>
        </authorList>
    </citation>
    <scope>NUCLEOTIDE SEQUENCE [LARGE SCALE GENOMIC DNA]</scope>
    <source>
        <strain evidence="2">cv. Niubang</strain>
    </source>
</reference>